<evidence type="ECO:0000313" key="2">
    <source>
        <dbReference type="Proteomes" id="UP001165190"/>
    </source>
</evidence>
<name>A0A9W7I1F0_HIBTR</name>
<keyword evidence="2" id="KW-1185">Reference proteome</keyword>
<dbReference type="Proteomes" id="UP001165190">
    <property type="component" value="Unassembled WGS sequence"/>
</dbReference>
<proteinExistence type="predicted"/>
<dbReference type="AlphaFoldDB" id="A0A9W7I1F0"/>
<organism evidence="1 2">
    <name type="scientific">Hibiscus trionum</name>
    <name type="common">Flower of an hour</name>
    <dbReference type="NCBI Taxonomy" id="183268"/>
    <lineage>
        <taxon>Eukaryota</taxon>
        <taxon>Viridiplantae</taxon>
        <taxon>Streptophyta</taxon>
        <taxon>Embryophyta</taxon>
        <taxon>Tracheophyta</taxon>
        <taxon>Spermatophyta</taxon>
        <taxon>Magnoliopsida</taxon>
        <taxon>eudicotyledons</taxon>
        <taxon>Gunneridae</taxon>
        <taxon>Pentapetalae</taxon>
        <taxon>rosids</taxon>
        <taxon>malvids</taxon>
        <taxon>Malvales</taxon>
        <taxon>Malvaceae</taxon>
        <taxon>Malvoideae</taxon>
        <taxon>Hibiscus</taxon>
    </lineage>
</organism>
<dbReference type="EMBL" id="BSYR01000022">
    <property type="protein sequence ID" value="GMI86967.1"/>
    <property type="molecule type" value="Genomic_DNA"/>
</dbReference>
<reference evidence="1" key="1">
    <citation type="submission" date="2023-05" db="EMBL/GenBank/DDBJ databases">
        <title>Genome and transcriptome analyses reveal genes involved in the formation of fine ridges on petal epidermal cells in Hibiscus trionum.</title>
        <authorList>
            <person name="Koshimizu S."/>
            <person name="Masuda S."/>
            <person name="Ishii T."/>
            <person name="Shirasu K."/>
            <person name="Hoshino A."/>
            <person name="Arita M."/>
        </authorList>
    </citation>
    <scope>NUCLEOTIDE SEQUENCE</scope>
    <source>
        <strain evidence="1">Hamamatsu line</strain>
    </source>
</reference>
<accession>A0A9W7I1F0</accession>
<gene>
    <name evidence="1" type="ORF">HRI_002366000</name>
</gene>
<comment type="caution">
    <text evidence="1">The sequence shown here is derived from an EMBL/GenBank/DDBJ whole genome shotgun (WGS) entry which is preliminary data.</text>
</comment>
<sequence>MQFKYRGNEVQFQGFLSQTLQVVGSKECDKLLRGTKGPYTSSVWFLDAQLELKTRGNVLNSEIEDLLYEFQLIFEEPVGLPSEKGHDHKIELRDDKVVVKVKPYRHPTHQNDKIERLV</sequence>
<evidence type="ECO:0000313" key="1">
    <source>
        <dbReference type="EMBL" id="GMI86967.1"/>
    </source>
</evidence>
<protein>
    <submittedName>
        <fullName evidence="1">Uncharacterized protein</fullName>
    </submittedName>
</protein>